<evidence type="ECO:0000256" key="10">
    <source>
        <dbReference type="ARBA" id="ARBA00033270"/>
    </source>
</evidence>
<evidence type="ECO:0000256" key="11">
    <source>
        <dbReference type="ARBA" id="ARBA00038053"/>
    </source>
</evidence>
<evidence type="ECO:0000256" key="9">
    <source>
        <dbReference type="ARBA" id="ARBA00032370"/>
    </source>
</evidence>
<evidence type="ECO:0000256" key="17">
    <source>
        <dbReference type="SAM" id="Phobius"/>
    </source>
</evidence>
<feature type="transmembrane region" description="Helical" evidence="17">
    <location>
        <begin position="315"/>
        <end position="340"/>
    </location>
</feature>
<keyword evidence="4 17" id="KW-0812">Transmembrane</keyword>
<evidence type="ECO:0000256" key="14">
    <source>
        <dbReference type="ARBA" id="ARBA00044770"/>
    </source>
</evidence>
<comment type="catalytic activity">
    <reaction evidence="15">
        <text>[GlcNAc-(1-&gt;4)-Mur2Ac(oyl-L-Ala-gamma-D-Glu-L-Lys-D-Ala-D-Ala)](n)-di-trans,octa-cis-undecaprenyl diphosphate + beta-D-GlcNAc-(1-&gt;4)-Mur2Ac(oyl-L-Ala-gamma-D-Glu-L-Lys-D-Ala-D-Ala)-di-trans,octa-cis-undecaprenyl diphosphate = [GlcNAc-(1-&gt;4)-Mur2Ac(oyl-L-Ala-gamma-D-Glu-L-Lys-D-Ala-D-Ala)](n+1)-di-trans,octa-cis-undecaprenyl diphosphate + di-trans,octa-cis-undecaprenyl diphosphate + H(+)</text>
        <dbReference type="Rhea" id="RHEA:23708"/>
        <dbReference type="Rhea" id="RHEA-COMP:9602"/>
        <dbReference type="Rhea" id="RHEA-COMP:9603"/>
        <dbReference type="ChEBI" id="CHEBI:15378"/>
        <dbReference type="ChEBI" id="CHEBI:58405"/>
        <dbReference type="ChEBI" id="CHEBI:60033"/>
        <dbReference type="ChEBI" id="CHEBI:78435"/>
        <dbReference type="EC" id="2.4.99.28"/>
    </reaction>
</comment>
<evidence type="ECO:0000256" key="5">
    <source>
        <dbReference type="ARBA" id="ARBA00022960"/>
    </source>
</evidence>
<dbReference type="OrthoDB" id="9812661at2"/>
<evidence type="ECO:0000256" key="15">
    <source>
        <dbReference type="ARBA" id="ARBA00049902"/>
    </source>
</evidence>
<proteinExistence type="inferred from homology"/>
<dbReference type="PANTHER" id="PTHR30474:SF2">
    <property type="entry name" value="PEPTIDOGLYCAN GLYCOSYLTRANSFERASE FTSW-RELATED"/>
    <property type="match status" value="1"/>
</dbReference>
<feature type="transmembrane region" description="Helical" evidence="17">
    <location>
        <begin position="198"/>
        <end position="218"/>
    </location>
</feature>
<feature type="transmembrane region" description="Helical" evidence="17">
    <location>
        <begin position="352"/>
        <end position="373"/>
    </location>
</feature>
<evidence type="ECO:0000256" key="7">
    <source>
        <dbReference type="ARBA" id="ARBA00022989"/>
    </source>
</evidence>
<reference evidence="18 19" key="1">
    <citation type="submission" date="2017-02" db="EMBL/GenBank/DDBJ databases">
        <authorList>
            <person name="Peterson S.W."/>
        </authorList>
    </citation>
    <scope>NUCLEOTIDE SEQUENCE [LARGE SCALE GENOMIC DNA]</scope>
    <source>
        <strain evidence="18 19">ATCC 35992</strain>
    </source>
</reference>
<evidence type="ECO:0000256" key="1">
    <source>
        <dbReference type="ARBA" id="ARBA00004141"/>
    </source>
</evidence>
<keyword evidence="7 17" id="KW-1133">Transmembrane helix</keyword>
<keyword evidence="3" id="KW-0808">Transferase</keyword>
<organism evidence="18 19">
    <name type="scientific">Eubacterium uniforme</name>
    <dbReference type="NCBI Taxonomy" id="39495"/>
    <lineage>
        <taxon>Bacteria</taxon>
        <taxon>Bacillati</taxon>
        <taxon>Bacillota</taxon>
        <taxon>Clostridia</taxon>
        <taxon>Eubacteriales</taxon>
        <taxon>Eubacteriaceae</taxon>
        <taxon>Eubacterium</taxon>
    </lineage>
</organism>
<protein>
    <recommendedName>
        <fullName evidence="12">Probable peptidoglycan glycosyltransferase FtsW</fullName>
        <ecNumber evidence="14">2.4.99.28</ecNumber>
    </recommendedName>
    <alternativeName>
        <fullName evidence="13">Cell division protein FtsW</fullName>
    </alternativeName>
    <alternativeName>
        <fullName evidence="10">Cell wall polymerase</fullName>
    </alternativeName>
    <alternativeName>
        <fullName evidence="9">Peptidoglycan polymerase</fullName>
    </alternativeName>
</protein>
<evidence type="ECO:0000256" key="4">
    <source>
        <dbReference type="ARBA" id="ARBA00022692"/>
    </source>
</evidence>
<feature type="transmembrane region" description="Helical" evidence="17">
    <location>
        <begin position="277"/>
        <end position="303"/>
    </location>
</feature>
<dbReference type="Pfam" id="PF01098">
    <property type="entry name" value="FTSW_RODA_SPOVE"/>
    <property type="match status" value="1"/>
</dbReference>
<feature type="transmembrane region" description="Helical" evidence="17">
    <location>
        <begin position="21"/>
        <end position="40"/>
    </location>
</feature>
<feature type="transmembrane region" description="Helical" evidence="17">
    <location>
        <begin position="61"/>
        <end position="79"/>
    </location>
</feature>
<evidence type="ECO:0000313" key="18">
    <source>
        <dbReference type="EMBL" id="SKA68652.1"/>
    </source>
</evidence>
<dbReference type="GO" id="GO:0015648">
    <property type="term" value="F:lipid-linked peptidoglycan transporter activity"/>
    <property type="evidence" value="ECO:0007669"/>
    <property type="project" value="TreeGrafter"/>
</dbReference>
<feature type="transmembrane region" description="Helical" evidence="17">
    <location>
        <begin position="150"/>
        <end position="167"/>
    </location>
</feature>
<keyword evidence="8 17" id="KW-0472">Membrane</keyword>
<dbReference type="EMBL" id="FUXZ01000009">
    <property type="protein sequence ID" value="SKA68652.1"/>
    <property type="molecule type" value="Genomic_DNA"/>
</dbReference>
<keyword evidence="2" id="KW-0328">Glycosyltransferase</keyword>
<accession>A0A1T4VUJ3</accession>
<evidence type="ECO:0000256" key="3">
    <source>
        <dbReference type="ARBA" id="ARBA00022679"/>
    </source>
</evidence>
<feature type="transmembrane region" description="Helical" evidence="17">
    <location>
        <begin position="174"/>
        <end position="192"/>
    </location>
</feature>
<dbReference type="GO" id="GO:0005886">
    <property type="term" value="C:plasma membrane"/>
    <property type="evidence" value="ECO:0007669"/>
    <property type="project" value="TreeGrafter"/>
</dbReference>
<dbReference type="GO" id="GO:0008360">
    <property type="term" value="P:regulation of cell shape"/>
    <property type="evidence" value="ECO:0007669"/>
    <property type="project" value="UniProtKB-KW"/>
</dbReference>
<keyword evidence="6" id="KW-0573">Peptidoglycan synthesis</keyword>
<keyword evidence="18" id="KW-0131">Cell cycle</keyword>
<feature type="transmembrane region" description="Helical" evidence="17">
    <location>
        <begin position="85"/>
        <end position="106"/>
    </location>
</feature>
<dbReference type="EC" id="2.4.99.28" evidence="14"/>
<evidence type="ECO:0000256" key="16">
    <source>
        <dbReference type="ARBA" id="ARBA00049966"/>
    </source>
</evidence>
<evidence type="ECO:0000256" key="6">
    <source>
        <dbReference type="ARBA" id="ARBA00022984"/>
    </source>
</evidence>
<dbReference type="Proteomes" id="UP000190814">
    <property type="component" value="Unassembled WGS sequence"/>
</dbReference>
<dbReference type="RefSeq" id="WP_078766491.1">
    <property type="nucleotide sequence ID" value="NZ_FUXZ01000009.1"/>
</dbReference>
<comment type="similarity">
    <text evidence="11">Belongs to the SEDS family. FtsW subfamily.</text>
</comment>
<feature type="transmembrane region" description="Helical" evidence="17">
    <location>
        <begin position="239"/>
        <end position="257"/>
    </location>
</feature>
<dbReference type="GO" id="GO:0051301">
    <property type="term" value="P:cell division"/>
    <property type="evidence" value="ECO:0007669"/>
    <property type="project" value="UniProtKB-KW"/>
</dbReference>
<evidence type="ECO:0000256" key="8">
    <source>
        <dbReference type="ARBA" id="ARBA00023136"/>
    </source>
</evidence>
<dbReference type="PANTHER" id="PTHR30474">
    <property type="entry name" value="CELL CYCLE PROTEIN"/>
    <property type="match status" value="1"/>
</dbReference>
<dbReference type="GO" id="GO:0008955">
    <property type="term" value="F:peptidoglycan glycosyltransferase activity"/>
    <property type="evidence" value="ECO:0007669"/>
    <property type="project" value="UniProtKB-EC"/>
</dbReference>
<gene>
    <name evidence="18" type="ORF">SAMN02745111_01642</name>
</gene>
<keyword evidence="19" id="KW-1185">Reference proteome</keyword>
<evidence type="ECO:0000256" key="2">
    <source>
        <dbReference type="ARBA" id="ARBA00022676"/>
    </source>
</evidence>
<dbReference type="GO" id="GO:0032153">
    <property type="term" value="C:cell division site"/>
    <property type="evidence" value="ECO:0007669"/>
    <property type="project" value="TreeGrafter"/>
</dbReference>
<sequence length="382" mass="41785">MSRDDYNNDVSRIRQGSYFDISLFIAIVFLVGFGLLMVYSTSSYNAMRKYGDPGFYFKKQLVAFGLGFLCMAVTIFIDYRILKNWYGFILFVSLIVMAMVRTSIGLDVNGARRWIKVGPISIQPSEIVKIAIIISLATILSRSARALNDLGSYAVLLGIIGAICFYVKQISNNLSAAIIIAGISFIMIMVAAPSKPTFLTIGVIIVAGAILVVVLSSGTSFRSDRFQAWHNPEKYSQSGGYQILQGLYAIGSGGFFGKGLGHSVQKQGFVPEPQNDMVFTIICEELGLFGGAAVIVLFIFMLHRFYIIARNADDLFGSLLVIGVMAHIAIQVILNIAVATNTIPNTGVTLPFLSYGGTSVVFLMIEMGMVLSVSRKIRVFKR</sequence>
<dbReference type="GO" id="GO:0009252">
    <property type="term" value="P:peptidoglycan biosynthetic process"/>
    <property type="evidence" value="ECO:0007669"/>
    <property type="project" value="UniProtKB-KW"/>
</dbReference>
<keyword evidence="18" id="KW-0132">Cell division</keyword>
<comment type="function">
    <text evidence="16">Peptidoglycan polymerase that is essential for cell division.</text>
</comment>
<keyword evidence="5" id="KW-0133">Cell shape</keyword>
<evidence type="ECO:0000256" key="13">
    <source>
        <dbReference type="ARBA" id="ARBA00041418"/>
    </source>
</evidence>
<comment type="subcellular location">
    <subcellularLocation>
        <location evidence="1">Membrane</location>
        <topology evidence="1">Multi-pass membrane protein</topology>
    </subcellularLocation>
</comment>
<dbReference type="InterPro" id="IPR001182">
    <property type="entry name" value="FtsW/RodA"/>
</dbReference>
<dbReference type="STRING" id="39495.SAMN02745111_01642"/>
<name>A0A1T4VUJ3_9FIRM</name>
<evidence type="ECO:0000313" key="19">
    <source>
        <dbReference type="Proteomes" id="UP000190814"/>
    </source>
</evidence>
<dbReference type="AlphaFoldDB" id="A0A1T4VUJ3"/>
<evidence type="ECO:0000256" key="12">
    <source>
        <dbReference type="ARBA" id="ARBA00041185"/>
    </source>
</evidence>